<dbReference type="InterPro" id="IPR052157">
    <property type="entry name" value="BCAA_transport_permease"/>
</dbReference>
<keyword evidence="6 9" id="KW-1133">Transmembrane helix</keyword>
<feature type="transmembrane region" description="Helical" evidence="9">
    <location>
        <begin position="186"/>
        <end position="207"/>
    </location>
</feature>
<evidence type="ECO:0000256" key="3">
    <source>
        <dbReference type="ARBA" id="ARBA00022475"/>
    </source>
</evidence>
<dbReference type="GO" id="GO:0005886">
    <property type="term" value="C:plasma membrane"/>
    <property type="evidence" value="ECO:0007669"/>
    <property type="project" value="UniProtKB-SubCell"/>
</dbReference>
<gene>
    <name evidence="10" type="ORF">F8153_15915</name>
</gene>
<keyword evidence="5" id="KW-0029">Amino-acid transport</keyword>
<dbReference type="Pfam" id="PF02653">
    <property type="entry name" value="BPD_transp_2"/>
    <property type="match status" value="1"/>
</dbReference>
<feature type="transmembrane region" description="Helical" evidence="9">
    <location>
        <begin position="254"/>
        <end position="276"/>
    </location>
</feature>
<accession>A0A833HL00</accession>
<dbReference type="GO" id="GO:0006865">
    <property type="term" value="P:amino acid transport"/>
    <property type="evidence" value="ECO:0007669"/>
    <property type="project" value="UniProtKB-KW"/>
</dbReference>
<dbReference type="PANTHER" id="PTHR11795">
    <property type="entry name" value="BRANCHED-CHAIN AMINO ACID TRANSPORT SYSTEM PERMEASE PROTEIN LIVH"/>
    <property type="match status" value="1"/>
</dbReference>
<dbReference type="CDD" id="cd06582">
    <property type="entry name" value="TM_PBP1_LivH_like"/>
    <property type="match status" value="1"/>
</dbReference>
<keyword evidence="7 9" id="KW-0472">Membrane</keyword>
<evidence type="ECO:0000256" key="4">
    <source>
        <dbReference type="ARBA" id="ARBA00022692"/>
    </source>
</evidence>
<evidence type="ECO:0000313" key="10">
    <source>
        <dbReference type="EMBL" id="KAB3524430.1"/>
    </source>
</evidence>
<keyword evidence="4 9" id="KW-0812">Transmembrane</keyword>
<dbReference type="RefSeq" id="WP_151867337.1">
    <property type="nucleotide sequence ID" value="NZ_WBZB01000083.1"/>
</dbReference>
<keyword evidence="2" id="KW-0813">Transport</keyword>
<feature type="transmembrane region" description="Helical" evidence="9">
    <location>
        <begin position="223"/>
        <end position="247"/>
    </location>
</feature>
<reference evidence="10 11" key="1">
    <citation type="submission" date="2019-10" db="EMBL/GenBank/DDBJ databases">
        <title>Alkaliphilus serpentinus sp. nov. and Alkaliphilus pronyensis sp. nov., two novel anaerobic alkaliphilic species isolated from the serpentinized-hosted hydrothermal field of the Prony Bay (New Caledonia).</title>
        <authorList>
            <person name="Postec A."/>
        </authorList>
    </citation>
    <scope>NUCLEOTIDE SEQUENCE [LARGE SCALE GENOMIC DNA]</scope>
    <source>
        <strain evidence="10 11">LacT</strain>
    </source>
</reference>
<evidence type="ECO:0000256" key="8">
    <source>
        <dbReference type="ARBA" id="ARBA00037998"/>
    </source>
</evidence>
<evidence type="ECO:0000256" key="7">
    <source>
        <dbReference type="ARBA" id="ARBA00023136"/>
    </source>
</evidence>
<protein>
    <submittedName>
        <fullName evidence="10">Branched-chain amino acid ABC transporter permease</fullName>
    </submittedName>
</protein>
<evidence type="ECO:0000256" key="6">
    <source>
        <dbReference type="ARBA" id="ARBA00022989"/>
    </source>
</evidence>
<name>A0A833HL00_9FIRM</name>
<dbReference type="PANTHER" id="PTHR11795:SF442">
    <property type="entry name" value="ABC TRANSPORTER ATP-BINDING PROTEIN"/>
    <property type="match status" value="1"/>
</dbReference>
<dbReference type="InterPro" id="IPR001851">
    <property type="entry name" value="ABC_transp_permease"/>
</dbReference>
<dbReference type="GO" id="GO:0022857">
    <property type="term" value="F:transmembrane transporter activity"/>
    <property type="evidence" value="ECO:0007669"/>
    <property type="project" value="InterPro"/>
</dbReference>
<keyword evidence="11" id="KW-1185">Reference proteome</keyword>
<comment type="caution">
    <text evidence="10">The sequence shown here is derived from an EMBL/GenBank/DDBJ whole genome shotgun (WGS) entry which is preliminary data.</text>
</comment>
<comment type="similarity">
    <text evidence="8">Belongs to the binding-protein-dependent transport system permease family. LivHM subfamily.</text>
</comment>
<feature type="transmembrane region" description="Helical" evidence="9">
    <location>
        <begin position="57"/>
        <end position="78"/>
    </location>
</feature>
<evidence type="ECO:0000256" key="5">
    <source>
        <dbReference type="ARBA" id="ARBA00022970"/>
    </source>
</evidence>
<dbReference type="Proteomes" id="UP000465601">
    <property type="component" value="Unassembled WGS sequence"/>
</dbReference>
<dbReference type="AlphaFoldDB" id="A0A833HL00"/>
<comment type="subcellular location">
    <subcellularLocation>
        <location evidence="1">Cell membrane</location>
        <topology evidence="1">Multi-pass membrane protein</topology>
    </subcellularLocation>
</comment>
<evidence type="ECO:0000256" key="2">
    <source>
        <dbReference type="ARBA" id="ARBA00022448"/>
    </source>
</evidence>
<dbReference type="OrthoDB" id="9807115at2"/>
<sequence length="288" mass="30495">MDVFIMLLINGLAEGALIFLMASGLSIILGLMGVVNFTHGTLFLWGGYVYIWAYNYTQSFIISVIAAMVVVFIMGAVFEKLFVSRVYGNIPAQILITLGIQVVFTDLVRLIWGATPIAVARPDFLAGKWVFGGATIVHYRIFLIAVGLLVAIGIHLLITKTKIGMVIRAGVQRPDMVQAMGINIKMYFTFVFAGGAALAALGGALYAPLTGSMSSAAGLNNQVLAFIVVVIGGMGSFLGSAFGSIFLGLMGALVAWFVPSLSVVANVTLMALVLAFKPNGLFGLAVKK</sequence>
<feature type="transmembrane region" description="Helical" evidence="9">
    <location>
        <begin position="12"/>
        <end position="37"/>
    </location>
</feature>
<feature type="transmembrane region" description="Helical" evidence="9">
    <location>
        <begin position="137"/>
        <end position="158"/>
    </location>
</feature>
<evidence type="ECO:0000256" key="9">
    <source>
        <dbReference type="SAM" id="Phobius"/>
    </source>
</evidence>
<keyword evidence="3" id="KW-1003">Cell membrane</keyword>
<proteinExistence type="inferred from homology"/>
<organism evidence="10 11">
    <name type="scientific">Alkaliphilus serpentinus</name>
    <dbReference type="NCBI Taxonomy" id="1482731"/>
    <lineage>
        <taxon>Bacteria</taxon>
        <taxon>Bacillati</taxon>
        <taxon>Bacillota</taxon>
        <taxon>Clostridia</taxon>
        <taxon>Peptostreptococcales</taxon>
        <taxon>Natronincolaceae</taxon>
        <taxon>Alkaliphilus</taxon>
    </lineage>
</organism>
<evidence type="ECO:0000256" key="1">
    <source>
        <dbReference type="ARBA" id="ARBA00004651"/>
    </source>
</evidence>
<dbReference type="EMBL" id="WBZB01000083">
    <property type="protein sequence ID" value="KAB3524430.1"/>
    <property type="molecule type" value="Genomic_DNA"/>
</dbReference>
<evidence type="ECO:0000313" key="11">
    <source>
        <dbReference type="Proteomes" id="UP000465601"/>
    </source>
</evidence>